<dbReference type="PRINTS" id="PR00773">
    <property type="entry name" value="GRPEPROTEIN"/>
</dbReference>
<accession>A0A1I0ER58</accession>
<evidence type="ECO:0000256" key="4">
    <source>
        <dbReference type="ARBA" id="ARBA00022490"/>
    </source>
</evidence>
<evidence type="ECO:0000256" key="5">
    <source>
        <dbReference type="ARBA" id="ARBA00023016"/>
    </source>
</evidence>
<evidence type="ECO:0000256" key="7">
    <source>
        <dbReference type="ARBA" id="ARBA00053401"/>
    </source>
</evidence>
<gene>
    <name evidence="10" type="primary">grpE</name>
    <name evidence="15" type="ORF">SAMN04487771_102023</name>
</gene>
<evidence type="ECO:0000256" key="12">
    <source>
        <dbReference type="RuleBase" id="RU004478"/>
    </source>
</evidence>
<dbReference type="PANTHER" id="PTHR21237">
    <property type="entry name" value="GRPE PROTEIN"/>
    <property type="match status" value="1"/>
</dbReference>
<evidence type="ECO:0000256" key="11">
    <source>
        <dbReference type="RuleBase" id="RU000639"/>
    </source>
</evidence>
<keyword evidence="13" id="KW-0175">Coiled coil</keyword>
<dbReference type="Gene3D" id="2.30.22.10">
    <property type="entry name" value="Head domain of nucleotide exchange factor GrpE"/>
    <property type="match status" value="1"/>
</dbReference>
<keyword evidence="4 10" id="KW-0963">Cytoplasm</keyword>
<dbReference type="AlphaFoldDB" id="A0A1I0ER58"/>
<dbReference type="InterPro" id="IPR009012">
    <property type="entry name" value="GrpE_head"/>
</dbReference>
<dbReference type="NCBIfam" id="NF010738">
    <property type="entry name" value="PRK14140.1"/>
    <property type="match status" value="1"/>
</dbReference>
<dbReference type="GO" id="GO:0000774">
    <property type="term" value="F:adenyl-nucleotide exchange factor activity"/>
    <property type="evidence" value="ECO:0007669"/>
    <property type="project" value="InterPro"/>
</dbReference>
<dbReference type="GO" id="GO:0051082">
    <property type="term" value="F:unfolded protein binding"/>
    <property type="evidence" value="ECO:0007669"/>
    <property type="project" value="TreeGrafter"/>
</dbReference>
<dbReference type="HAMAP" id="MF_01151">
    <property type="entry name" value="GrpE"/>
    <property type="match status" value="1"/>
</dbReference>
<proteinExistence type="inferred from homology"/>
<dbReference type="InterPro" id="IPR000740">
    <property type="entry name" value="GrpE"/>
</dbReference>
<dbReference type="RefSeq" id="WP_074649478.1">
    <property type="nucleotide sequence ID" value="NZ_FOIL01000020.1"/>
</dbReference>
<evidence type="ECO:0000256" key="1">
    <source>
        <dbReference type="ARBA" id="ARBA00004496"/>
    </source>
</evidence>
<evidence type="ECO:0000256" key="10">
    <source>
        <dbReference type="HAMAP-Rule" id="MF_01151"/>
    </source>
</evidence>
<feature type="compositionally biased region" description="Basic and acidic residues" evidence="14">
    <location>
        <begin position="1"/>
        <end position="16"/>
    </location>
</feature>
<dbReference type="OrthoDB" id="9812586at2"/>
<feature type="region of interest" description="Disordered" evidence="14">
    <location>
        <begin position="1"/>
        <end position="60"/>
    </location>
</feature>
<dbReference type="GO" id="GO:0005737">
    <property type="term" value="C:cytoplasm"/>
    <property type="evidence" value="ECO:0007669"/>
    <property type="project" value="UniProtKB-SubCell"/>
</dbReference>
<sequence>MKENLNAEEFAEHAEEAETTGNVDAGAAEAGEKQEEPEQEMNSGEEEKCDAECCPEDGAAADEDKKGFRFFKKDKKDEKDEKIAELTDRLQRTMAEFDNFRKRTEKEKAQMFDMGSKSVIEKILPVVDNFERALGSLSDEEKESSFVKGVDGIYRQIEKMFDDMDVKPIEALGQKFDPNLHNAVMTDEESDAEEDTITMDLQKGYTFKGQVVRHSMVKVKK</sequence>
<evidence type="ECO:0000256" key="8">
    <source>
        <dbReference type="ARBA" id="ARBA00072274"/>
    </source>
</evidence>
<comment type="subunit">
    <text evidence="3 10">Homodimer.</text>
</comment>
<keyword evidence="5 10" id="KW-0346">Stress response</keyword>
<protein>
    <recommendedName>
        <fullName evidence="8 10">Protein GrpE</fullName>
    </recommendedName>
    <alternativeName>
        <fullName evidence="9 10">HSP-70 cofactor</fullName>
    </alternativeName>
</protein>
<dbReference type="GO" id="GO:0006457">
    <property type="term" value="P:protein folding"/>
    <property type="evidence" value="ECO:0007669"/>
    <property type="project" value="InterPro"/>
</dbReference>
<dbReference type="SUPFAM" id="SSF51064">
    <property type="entry name" value="Head domain of nucleotide exchange factor GrpE"/>
    <property type="match status" value="1"/>
</dbReference>
<keyword evidence="16" id="KW-1185">Reference proteome</keyword>
<name>A0A1I0ER58_9FIRM</name>
<dbReference type="STRING" id="1526.SAMN02910262_02151"/>
<evidence type="ECO:0000256" key="14">
    <source>
        <dbReference type="SAM" id="MobiDB-lite"/>
    </source>
</evidence>
<dbReference type="Gene3D" id="3.90.20.20">
    <property type="match status" value="1"/>
</dbReference>
<evidence type="ECO:0000256" key="3">
    <source>
        <dbReference type="ARBA" id="ARBA00011738"/>
    </source>
</evidence>
<evidence type="ECO:0000256" key="2">
    <source>
        <dbReference type="ARBA" id="ARBA00009054"/>
    </source>
</evidence>
<comment type="function">
    <text evidence="7 10 11">Participates actively in the response to hyperosmotic and heat shock by preventing the aggregation of stress-denatured proteins, in association with DnaK and GrpE. It is the nucleotide exchange factor for DnaK and may function as a thermosensor. Unfolded proteins bind initially to DnaJ; upon interaction with the DnaJ-bound protein, DnaK hydrolyzes its bound ATP, resulting in the formation of a stable complex. GrpE releases ADP from DnaK; ATP binding to DnaK triggers the release of the substrate protein, thus completing the reaction cycle. Several rounds of ATP-dependent interactions between DnaJ, DnaK and GrpE are required for fully efficient folding.</text>
</comment>
<comment type="subcellular location">
    <subcellularLocation>
        <location evidence="1 10">Cytoplasm</location>
    </subcellularLocation>
</comment>
<dbReference type="CDD" id="cd00446">
    <property type="entry name" value="GrpE"/>
    <property type="match status" value="1"/>
</dbReference>
<evidence type="ECO:0000313" key="15">
    <source>
        <dbReference type="EMBL" id="SET47807.1"/>
    </source>
</evidence>
<evidence type="ECO:0000256" key="9">
    <source>
        <dbReference type="ARBA" id="ARBA00076414"/>
    </source>
</evidence>
<dbReference type="EMBL" id="FOIL01000020">
    <property type="protein sequence ID" value="SET47807.1"/>
    <property type="molecule type" value="Genomic_DNA"/>
</dbReference>
<reference evidence="16" key="1">
    <citation type="submission" date="2016-10" db="EMBL/GenBank/DDBJ databases">
        <authorList>
            <person name="Varghese N."/>
            <person name="Submissions S."/>
        </authorList>
    </citation>
    <scope>NUCLEOTIDE SEQUENCE [LARGE SCALE GENOMIC DNA]</scope>
    <source>
        <strain evidence="16">KH1P1</strain>
    </source>
</reference>
<dbReference type="InterPro" id="IPR013805">
    <property type="entry name" value="GrpE_CC"/>
</dbReference>
<dbReference type="PANTHER" id="PTHR21237:SF23">
    <property type="entry name" value="GRPE PROTEIN HOMOLOG, MITOCHONDRIAL"/>
    <property type="match status" value="1"/>
</dbReference>
<organism evidence="15 16">
    <name type="scientific">[Clostridium] aminophilum</name>
    <dbReference type="NCBI Taxonomy" id="1526"/>
    <lineage>
        <taxon>Bacteria</taxon>
        <taxon>Bacillati</taxon>
        <taxon>Bacillota</taxon>
        <taxon>Clostridia</taxon>
        <taxon>Lachnospirales</taxon>
        <taxon>Lachnospiraceae</taxon>
    </lineage>
</organism>
<feature type="coiled-coil region" evidence="13">
    <location>
        <begin position="76"/>
        <end position="103"/>
    </location>
</feature>
<keyword evidence="6 10" id="KW-0143">Chaperone</keyword>
<dbReference type="GO" id="GO:0042803">
    <property type="term" value="F:protein homodimerization activity"/>
    <property type="evidence" value="ECO:0007669"/>
    <property type="project" value="InterPro"/>
</dbReference>
<dbReference type="SUPFAM" id="SSF58014">
    <property type="entry name" value="Coiled-coil domain of nucleotide exchange factor GrpE"/>
    <property type="match status" value="1"/>
</dbReference>
<dbReference type="Pfam" id="PF01025">
    <property type="entry name" value="GrpE"/>
    <property type="match status" value="1"/>
</dbReference>
<feature type="compositionally biased region" description="Acidic residues" evidence="14">
    <location>
        <begin position="37"/>
        <end position="60"/>
    </location>
</feature>
<dbReference type="Proteomes" id="UP000199820">
    <property type="component" value="Unassembled WGS sequence"/>
</dbReference>
<dbReference type="PROSITE" id="PS01071">
    <property type="entry name" value="GRPE"/>
    <property type="match status" value="1"/>
</dbReference>
<evidence type="ECO:0000256" key="13">
    <source>
        <dbReference type="SAM" id="Coils"/>
    </source>
</evidence>
<dbReference type="GO" id="GO:0051087">
    <property type="term" value="F:protein-folding chaperone binding"/>
    <property type="evidence" value="ECO:0007669"/>
    <property type="project" value="InterPro"/>
</dbReference>
<evidence type="ECO:0000256" key="6">
    <source>
        <dbReference type="ARBA" id="ARBA00023186"/>
    </source>
</evidence>
<evidence type="ECO:0000313" key="16">
    <source>
        <dbReference type="Proteomes" id="UP000199820"/>
    </source>
</evidence>
<dbReference type="FunFam" id="2.30.22.10:FF:000001">
    <property type="entry name" value="Protein GrpE"/>
    <property type="match status" value="1"/>
</dbReference>
<comment type="similarity">
    <text evidence="2 10 12">Belongs to the GrpE family.</text>
</comment>